<reference evidence="1" key="1">
    <citation type="submission" date="2019-04" db="EMBL/GenBank/DDBJ databases">
        <authorList>
            <person name="Melise S."/>
            <person name="Noan J."/>
            <person name="Okalmin O."/>
        </authorList>
    </citation>
    <scope>NUCLEOTIDE SEQUENCE</scope>
    <source>
        <strain evidence="1">FN9</strain>
    </source>
</reference>
<dbReference type="AlphaFoldDB" id="A0A4E9EFK3"/>
<organism evidence="1">
    <name type="scientific">Gibberella zeae</name>
    <name type="common">Wheat head blight fungus</name>
    <name type="synonym">Fusarium graminearum</name>
    <dbReference type="NCBI Taxonomy" id="5518"/>
    <lineage>
        <taxon>Eukaryota</taxon>
        <taxon>Fungi</taxon>
        <taxon>Dikarya</taxon>
        <taxon>Ascomycota</taxon>
        <taxon>Pezizomycotina</taxon>
        <taxon>Sordariomycetes</taxon>
        <taxon>Hypocreomycetidae</taxon>
        <taxon>Hypocreales</taxon>
        <taxon>Nectriaceae</taxon>
        <taxon>Fusarium</taxon>
    </lineage>
</organism>
<name>A0A4E9EFK3_GIBZA</name>
<evidence type="ECO:0000313" key="1">
    <source>
        <dbReference type="EMBL" id="VIO61679.1"/>
    </source>
</evidence>
<dbReference type="EMBL" id="CAAKMV010000152">
    <property type="protein sequence ID" value="VIO61679.1"/>
    <property type="molecule type" value="Genomic_DNA"/>
</dbReference>
<sequence length="193" mass="21250">MAMAMLDMMPSSWCCVYSSTWNLSIGPNVHRGALYSDVRILYLALLDREHRLFLDHASSMLSQPLANSKYTTNDCTAILDDASSASRVTTITGLVCVGASHLKVPIVLDAMDGHLTQPNSFCQAPLQRDRPGPLCLIVRHLKSRQLISQEPQIIMSATECNLTLLATAESKFITIIYVMSPDTVVVAPLHDVY</sequence>
<gene>
    <name evidence="1" type="ORF">FUG_LOCUS431811</name>
</gene>
<accession>A0A4E9EFK3</accession>
<protein>
    <submittedName>
        <fullName evidence="1">Uncharacterized protein</fullName>
    </submittedName>
</protein>
<proteinExistence type="predicted"/>